<reference evidence="1 2" key="1">
    <citation type="submission" date="2005-09" db="EMBL/GenBank/DDBJ databases">
        <authorList>
            <person name="Mural R.J."/>
            <person name="Li P.W."/>
            <person name="Adams M.D."/>
            <person name="Amanatides P.G."/>
            <person name="Baden-Tillson H."/>
            <person name="Barnstead M."/>
            <person name="Chin S.H."/>
            <person name="Dew I."/>
            <person name="Evans C.A."/>
            <person name="Ferriera S."/>
            <person name="Flanigan M."/>
            <person name="Fosler C."/>
            <person name="Glodek A."/>
            <person name="Gu Z."/>
            <person name="Holt R.A."/>
            <person name="Jennings D."/>
            <person name="Kraft C.L."/>
            <person name="Lu F."/>
            <person name="Nguyen T."/>
            <person name="Nusskern D.R."/>
            <person name="Pfannkoch C.M."/>
            <person name="Sitter C."/>
            <person name="Sutton G.G."/>
            <person name="Venter J.C."/>
            <person name="Wang Z."/>
            <person name="Woodage T."/>
            <person name="Zheng X.H."/>
            <person name="Zhong F."/>
        </authorList>
    </citation>
    <scope>NUCLEOTIDE SEQUENCE [LARGE SCALE GENOMIC DNA]</scope>
    <source>
        <strain>BN</strain>
        <strain evidence="2">Sprague-Dawley</strain>
    </source>
</reference>
<dbReference type="AlphaFoldDB" id="A6KFH0"/>
<dbReference type="Proteomes" id="UP000234681">
    <property type="component" value="Chromosome 9"/>
</dbReference>
<name>A6KFH0_RAT</name>
<proteinExistence type="predicted"/>
<dbReference type="EMBL" id="CH474044">
    <property type="protein sequence ID" value="EDL75257.1"/>
    <property type="molecule type" value="Genomic_DNA"/>
</dbReference>
<evidence type="ECO:0000313" key="2">
    <source>
        <dbReference type="Proteomes" id="UP000234681"/>
    </source>
</evidence>
<organism evidence="1 2">
    <name type="scientific">Rattus norvegicus</name>
    <name type="common">Rat</name>
    <dbReference type="NCBI Taxonomy" id="10116"/>
    <lineage>
        <taxon>Eukaryota</taxon>
        <taxon>Metazoa</taxon>
        <taxon>Chordata</taxon>
        <taxon>Craniata</taxon>
        <taxon>Vertebrata</taxon>
        <taxon>Euteleostomi</taxon>
        <taxon>Mammalia</taxon>
        <taxon>Eutheria</taxon>
        <taxon>Euarchontoglires</taxon>
        <taxon>Glires</taxon>
        <taxon>Rodentia</taxon>
        <taxon>Myomorpha</taxon>
        <taxon>Muroidea</taxon>
        <taxon>Muridae</taxon>
        <taxon>Murinae</taxon>
        <taxon>Rattus</taxon>
    </lineage>
</organism>
<evidence type="ECO:0000313" key="1">
    <source>
        <dbReference type="EMBL" id="EDL75257.1"/>
    </source>
</evidence>
<protein>
    <submittedName>
        <fullName evidence="1">RCG25023</fullName>
    </submittedName>
</protein>
<accession>A6KFH0</accession>
<sequence>MSSLKESWTLENNMHWPFLMWQRSVCAGPLWEQPEDTERKSCTKPKINE</sequence>
<gene>
    <name evidence="1" type="ORF">rCG_25023</name>
</gene>